<organism evidence="1 2">
    <name type="scientific">Pseudomonas fluorescens NCIMB 11764</name>
    <dbReference type="NCBI Taxonomy" id="1221522"/>
    <lineage>
        <taxon>Bacteria</taxon>
        <taxon>Pseudomonadati</taxon>
        <taxon>Pseudomonadota</taxon>
        <taxon>Gammaproteobacteria</taxon>
        <taxon>Pseudomonadales</taxon>
        <taxon>Pseudomonadaceae</taxon>
        <taxon>Pseudomonas</taxon>
    </lineage>
</organism>
<name>A0A0K1QRK5_PSEFL</name>
<proteinExistence type="predicted"/>
<dbReference type="Proteomes" id="UP000017175">
    <property type="component" value="Chromosome"/>
</dbReference>
<dbReference type="PROSITE" id="PS51257">
    <property type="entry name" value="PROKAR_LIPOPROTEIN"/>
    <property type="match status" value="1"/>
</dbReference>
<gene>
    <name evidence="1" type="ORF">B723_18790</name>
</gene>
<evidence type="ECO:0000313" key="1">
    <source>
        <dbReference type="EMBL" id="AKV08338.1"/>
    </source>
</evidence>
<evidence type="ECO:0008006" key="3">
    <source>
        <dbReference type="Google" id="ProtNLM"/>
    </source>
</evidence>
<dbReference type="RefSeq" id="WP_017339260.1">
    <property type="nucleotide sequence ID" value="NZ_CP010945.1"/>
</dbReference>
<dbReference type="AlphaFoldDB" id="A0A0K1QRK5"/>
<sequence length="131" mass="14603">MNRKTLYCLVIAIALGGCASKPEPVIKPVTPTAVALDDAQIHSTLIGHKLNNIGKAGLPYSLSFNADGTEIFALEGYPPETERWTTKDGVICFTSPKIRKECYRLMKDNDDYWLVYPVSGKVHYHYTLTPQ</sequence>
<reference evidence="1 2" key="1">
    <citation type="journal article" date="2012" name="J. Bacteriol.">
        <title>Draft genome sequence of the cyanide-utilizing bacterium Pseudomonas fluorescens strain NCIMB 11764.</title>
        <authorList>
            <person name="Vilo C.A."/>
            <person name="Benedik M.J."/>
            <person name="Kunz D.A."/>
            <person name="Dong Q."/>
        </authorList>
    </citation>
    <scope>NUCLEOTIDE SEQUENCE [LARGE SCALE GENOMIC DNA]</scope>
    <source>
        <strain evidence="1 2">NCIMB 11764</strain>
    </source>
</reference>
<dbReference type="EMBL" id="CP010945">
    <property type="protein sequence ID" value="AKV08338.1"/>
    <property type="molecule type" value="Genomic_DNA"/>
</dbReference>
<protein>
    <recommendedName>
        <fullName evidence="3">Lipoprotein</fullName>
    </recommendedName>
</protein>
<accession>A0A0K1QRK5</accession>
<evidence type="ECO:0000313" key="2">
    <source>
        <dbReference type="Proteomes" id="UP000017175"/>
    </source>
</evidence>
<dbReference type="OrthoDB" id="6878101at2"/>